<dbReference type="InterPro" id="IPR029063">
    <property type="entry name" value="SAM-dependent_MTases_sf"/>
</dbReference>
<reference evidence="10" key="1">
    <citation type="journal article" date="2014" name="Proc. Natl. Acad. Sci. U.S.A.">
        <title>Extensive sampling of basidiomycete genomes demonstrates inadequacy of the white-rot/brown-rot paradigm for wood decay fungi.</title>
        <authorList>
            <person name="Riley R."/>
            <person name="Salamov A.A."/>
            <person name="Brown D.W."/>
            <person name="Nagy L.G."/>
            <person name="Floudas D."/>
            <person name="Held B.W."/>
            <person name="Levasseur A."/>
            <person name="Lombard V."/>
            <person name="Morin E."/>
            <person name="Otillar R."/>
            <person name="Lindquist E.A."/>
            <person name="Sun H."/>
            <person name="LaButti K.M."/>
            <person name="Schmutz J."/>
            <person name="Jabbour D."/>
            <person name="Luo H."/>
            <person name="Baker S.E."/>
            <person name="Pisabarro A.G."/>
            <person name="Walton J.D."/>
            <person name="Blanchette R.A."/>
            <person name="Henrissat B."/>
            <person name="Martin F."/>
            <person name="Cullen D."/>
            <person name="Hibbett D.S."/>
            <person name="Grigoriev I.V."/>
        </authorList>
    </citation>
    <scope>NUCLEOTIDE SEQUENCE [LARGE SCALE GENOMIC DNA]</scope>
    <source>
        <strain evidence="10">MUCL 33604</strain>
    </source>
</reference>
<accession>A0A067QJJ0</accession>
<name>A0A067QJJ0_9AGAM</name>
<evidence type="ECO:0000313" key="9">
    <source>
        <dbReference type="EMBL" id="KDQ63687.1"/>
    </source>
</evidence>
<evidence type="ECO:0000256" key="7">
    <source>
        <dbReference type="ARBA" id="ARBA00047841"/>
    </source>
</evidence>
<dbReference type="EC" id="2.1.1.103" evidence="5"/>
<dbReference type="SUPFAM" id="SSF53335">
    <property type="entry name" value="S-adenosyl-L-methionine-dependent methyltransferases"/>
    <property type="match status" value="1"/>
</dbReference>
<evidence type="ECO:0000256" key="2">
    <source>
        <dbReference type="ARBA" id="ARBA00005189"/>
    </source>
</evidence>
<comment type="catalytic activity">
    <reaction evidence="7">
        <text>N-methylethanolamine phosphate + S-adenosyl-L-methionine = N,N-dimethylethanolamine phosphate + S-adenosyl-L-homocysteine + H(+)</text>
        <dbReference type="Rhea" id="RHEA:25321"/>
        <dbReference type="ChEBI" id="CHEBI:15378"/>
        <dbReference type="ChEBI" id="CHEBI:57781"/>
        <dbReference type="ChEBI" id="CHEBI:57856"/>
        <dbReference type="ChEBI" id="CHEBI:58641"/>
        <dbReference type="ChEBI" id="CHEBI:59789"/>
        <dbReference type="EC" id="2.1.1.103"/>
    </reaction>
    <physiologicalReaction direction="left-to-right" evidence="7">
        <dbReference type="Rhea" id="RHEA:25322"/>
    </physiologicalReaction>
</comment>
<evidence type="ECO:0000256" key="5">
    <source>
        <dbReference type="ARBA" id="ARBA00035674"/>
    </source>
</evidence>
<proteinExistence type="predicted"/>
<comment type="pathway">
    <text evidence="1">Phospholipid metabolism; phosphatidylcholine biosynthesis.</text>
</comment>
<keyword evidence="8" id="KW-1133">Transmembrane helix</keyword>
<dbReference type="HOGENOM" id="CLU_039068_3_1_1"/>
<protein>
    <recommendedName>
        <fullName evidence="5">phosphoethanolamine N-methyltransferase</fullName>
        <ecNumber evidence="5">2.1.1.103</ecNumber>
    </recommendedName>
</protein>
<keyword evidence="3" id="KW-0489">Methyltransferase</keyword>
<feature type="transmembrane region" description="Helical" evidence="8">
    <location>
        <begin position="259"/>
        <end position="279"/>
    </location>
</feature>
<dbReference type="Pfam" id="PF13489">
    <property type="entry name" value="Methyltransf_23"/>
    <property type="match status" value="1"/>
</dbReference>
<dbReference type="GO" id="GO:0032259">
    <property type="term" value="P:methylation"/>
    <property type="evidence" value="ECO:0007669"/>
    <property type="project" value="UniProtKB-KW"/>
</dbReference>
<dbReference type="PANTHER" id="PTHR44307">
    <property type="entry name" value="PHOSPHOETHANOLAMINE METHYLTRANSFERASE"/>
    <property type="match status" value="1"/>
</dbReference>
<keyword evidence="10" id="KW-1185">Reference proteome</keyword>
<sequence>MLLNHRSDPYGSFHLSLNKLPGDQPTEAPKTEWLNMGFWKGADSFPQACENLALKLIKAARYEAGDNVLDVGHGSGESLILQLSNPLIPRPSRLTGITSLKSHYRRSVARIKDFQGSDTASFPRTEVNLYHGDAVFRPTDVNHPLDPSSSSPTFDRIIALDCAYHFKSRVDFLRQSFARLSPGGRVTLADICFKSSPMDRWRTYLIVSLFGLMPKENAITVDQYRESLVEVGYTDVTVEDISEFVFPGFRAFLSSRGGLWWLFSCVIGCYVDAGARFVIISGSKIS</sequence>
<keyword evidence="8" id="KW-0472">Membrane</keyword>
<dbReference type="InParanoid" id="A0A067QJJ0"/>
<comment type="pathway">
    <text evidence="2">Lipid metabolism.</text>
</comment>
<evidence type="ECO:0000313" key="10">
    <source>
        <dbReference type="Proteomes" id="UP000027265"/>
    </source>
</evidence>
<organism evidence="9 10">
    <name type="scientific">Jaapia argillacea MUCL 33604</name>
    <dbReference type="NCBI Taxonomy" id="933084"/>
    <lineage>
        <taxon>Eukaryota</taxon>
        <taxon>Fungi</taxon>
        <taxon>Dikarya</taxon>
        <taxon>Basidiomycota</taxon>
        <taxon>Agaricomycotina</taxon>
        <taxon>Agaricomycetes</taxon>
        <taxon>Agaricomycetidae</taxon>
        <taxon>Jaapiales</taxon>
        <taxon>Jaapiaceae</taxon>
        <taxon>Jaapia</taxon>
    </lineage>
</organism>
<dbReference type="GO" id="GO:0000234">
    <property type="term" value="F:phosphoethanolamine N-methyltransferase activity"/>
    <property type="evidence" value="ECO:0007669"/>
    <property type="project" value="UniProtKB-EC"/>
</dbReference>
<dbReference type="AlphaFoldDB" id="A0A067QJJ0"/>
<evidence type="ECO:0000256" key="6">
    <source>
        <dbReference type="ARBA" id="ARBA00047619"/>
    </source>
</evidence>
<dbReference type="Gene3D" id="3.40.50.150">
    <property type="entry name" value="Vaccinia Virus protein VP39"/>
    <property type="match status" value="1"/>
</dbReference>
<dbReference type="STRING" id="933084.A0A067QJJ0"/>
<keyword evidence="8" id="KW-0812">Transmembrane</keyword>
<keyword evidence="4" id="KW-0808">Transferase</keyword>
<evidence type="ECO:0000256" key="4">
    <source>
        <dbReference type="ARBA" id="ARBA00022679"/>
    </source>
</evidence>
<dbReference type="EMBL" id="KL197710">
    <property type="protein sequence ID" value="KDQ63687.1"/>
    <property type="molecule type" value="Genomic_DNA"/>
</dbReference>
<evidence type="ECO:0000256" key="8">
    <source>
        <dbReference type="SAM" id="Phobius"/>
    </source>
</evidence>
<evidence type="ECO:0000256" key="1">
    <source>
        <dbReference type="ARBA" id="ARBA00004969"/>
    </source>
</evidence>
<evidence type="ECO:0000256" key="3">
    <source>
        <dbReference type="ARBA" id="ARBA00022603"/>
    </source>
</evidence>
<dbReference type="Proteomes" id="UP000027265">
    <property type="component" value="Unassembled WGS sequence"/>
</dbReference>
<gene>
    <name evidence="9" type="ORF">JAAARDRAFT_29711</name>
</gene>
<dbReference type="PANTHER" id="PTHR44307:SF2">
    <property type="entry name" value="PHOSPHOETHANOLAMINE METHYLTRANSFERASE ISOFORM X1"/>
    <property type="match status" value="1"/>
</dbReference>
<comment type="catalytic activity">
    <reaction evidence="6">
        <text>N,N-dimethylethanolamine phosphate + S-adenosyl-L-methionine = phosphocholine + S-adenosyl-L-homocysteine + H(+)</text>
        <dbReference type="Rhea" id="RHEA:25325"/>
        <dbReference type="ChEBI" id="CHEBI:15378"/>
        <dbReference type="ChEBI" id="CHEBI:57856"/>
        <dbReference type="ChEBI" id="CHEBI:58641"/>
        <dbReference type="ChEBI" id="CHEBI:59789"/>
        <dbReference type="ChEBI" id="CHEBI:295975"/>
        <dbReference type="EC" id="2.1.1.103"/>
    </reaction>
    <physiologicalReaction direction="left-to-right" evidence="6">
        <dbReference type="Rhea" id="RHEA:25326"/>
    </physiologicalReaction>
</comment>
<dbReference type="OrthoDB" id="61390at2759"/>